<proteinExistence type="predicted"/>
<reference evidence="1" key="1">
    <citation type="submission" date="2022-05" db="EMBL/GenBank/DDBJ databases">
        <title>An RpoN-dependent PEP-CTERM gene is involved in floc formation of an Aquincola tertiaricarbonis strain.</title>
        <authorList>
            <person name="Qiu D."/>
            <person name="Xia M."/>
        </authorList>
    </citation>
    <scope>NUCLEOTIDE SEQUENCE</scope>
    <source>
        <strain evidence="1">RN12</strain>
    </source>
</reference>
<dbReference type="EMBL" id="CP097635">
    <property type="protein sequence ID" value="URI08484.1"/>
    <property type="molecule type" value="Genomic_DNA"/>
</dbReference>
<name>A0ABY4S7Q5_AQUTE</name>
<gene>
    <name evidence="1" type="ORF">MW290_00865</name>
</gene>
<accession>A0ABY4S7Q5</accession>
<dbReference type="RefSeq" id="WP_250196706.1">
    <property type="nucleotide sequence ID" value="NZ_CP097635.1"/>
</dbReference>
<protein>
    <submittedName>
        <fullName evidence="1">Uncharacterized protein</fullName>
    </submittedName>
</protein>
<evidence type="ECO:0000313" key="2">
    <source>
        <dbReference type="Proteomes" id="UP001056201"/>
    </source>
</evidence>
<dbReference type="Proteomes" id="UP001056201">
    <property type="component" value="Chromosome 1"/>
</dbReference>
<organism evidence="1 2">
    <name type="scientific">Aquincola tertiaricarbonis</name>
    <dbReference type="NCBI Taxonomy" id="391953"/>
    <lineage>
        <taxon>Bacteria</taxon>
        <taxon>Pseudomonadati</taxon>
        <taxon>Pseudomonadota</taxon>
        <taxon>Betaproteobacteria</taxon>
        <taxon>Burkholderiales</taxon>
        <taxon>Sphaerotilaceae</taxon>
        <taxon>Aquincola</taxon>
    </lineage>
</organism>
<evidence type="ECO:0000313" key="1">
    <source>
        <dbReference type="EMBL" id="URI08484.1"/>
    </source>
</evidence>
<sequence>MNPALLEAATTARARRAAAARVLADAPRRAQLGWSDLSAWPAWAQLPAAERDTWLCAVGAWFHAAALRQCIDGRVLQQLQALIGSSEATRLLQAGDDAGASAAPHAPPWTATTLPALLAQAGREAALAAVPSPVLRLMLREAFWPDTLAPLPAIDTAAAVGAVAAAGHVEARP</sequence>
<keyword evidence="2" id="KW-1185">Reference proteome</keyword>